<dbReference type="Proteomes" id="UP001610444">
    <property type="component" value="Unassembled WGS sequence"/>
</dbReference>
<keyword evidence="4" id="KW-1185">Reference proteome</keyword>
<proteinExistence type="inferred from homology"/>
<dbReference type="InterPro" id="IPR051924">
    <property type="entry name" value="GST_Kappa/NadH"/>
</dbReference>
<dbReference type="InterPro" id="IPR001853">
    <property type="entry name" value="DSBA-like_thioredoxin_dom"/>
</dbReference>
<dbReference type="PANTHER" id="PTHR42943">
    <property type="entry name" value="GLUTATHIONE S-TRANSFERASE KAPPA"/>
    <property type="match status" value="1"/>
</dbReference>
<dbReference type="RefSeq" id="XP_070903860.1">
    <property type="nucleotide sequence ID" value="XM_071036526.1"/>
</dbReference>
<comment type="caution">
    <text evidence="3">The sequence shown here is derived from an EMBL/GenBank/DDBJ whole genome shotgun (WGS) entry which is preliminary data.</text>
</comment>
<dbReference type="InterPro" id="IPR036249">
    <property type="entry name" value="Thioredoxin-like_sf"/>
</dbReference>
<name>A0ABR4L3B4_9EURO</name>
<dbReference type="Gene3D" id="3.40.30.10">
    <property type="entry name" value="Glutaredoxin"/>
    <property type="match status" value="1"/>
</dbReference>
<sequence>MAAPKITLYFDIVSPFAHIAFHILRNSPTFSKCDLTFIPIFISDLLKACGNISPIKIKNKAEWIEIERRRWAHYFSVPMSEQKPEGFPHLTLGVQRALVAVSQKAPEKLAPATEAIWKEYWVKGDGKATQREGFIPILEGVLGEAETKAVVEAVRDHISYYMMQKLIIYVQASGAEVKARLSANTQQAFDSGAFGLPWFECTNSKGETEGFWGIDHLGQVADFLGLDRSVEGGFRAYL</sequence>
<dbReference type="SUPFAM" id="SSF52833">
    <property type="entry name" value="Thioredoxin-like"/>
    <property type="match status" value="1"/>
</dbReference>
<feature type="domain" description="DSBA-like thioredoxin" evidence="2">
    <location>
        <begin position="6"/>
        <end position="124"/>
    </location>
</feature>
<dbReference type="PANTHER" id="PTHR42943:SF2">
    <property type="entry name" value="GLUTATHIONE S-TRANSFERASE KAPPA 1"/>
    <property type="match status" value="1"/>
</dbReference>
<comment type="catalytic activity">
    <reaction evidence="1">
        <text>RX + glutathione = an S-substituted glutathione + a halide anion + H(+)</text>
        <dbReference type="Rhea" id="RHEA:16437"/>
        <dbReference type="ChEBI" id="CHEBI:15378"/>
        <dbReference type="ChEBI" id="CHEBI:16042"/>
        <dbReference type="ChEBI" id="CHEBI:17792"/>
        <dbReference type="ChEBI" id="CHEBI:57925"/>
        <dbReference type="ChEBI" id="CHEBI:90779"/>
        <dbReference type="EC" id="2.5.1.18"/>
    </reaction>
</comment>
<evidence type="ECO:0000259" key="2">
    <source>
        <dbReference type="Pfam" id="PF01323"/>
    </source>
</evidence>
<reference evidence="3 4" key="1">
    <citation type="submission" date="2024-07" db="EMBL/GenBank/DDBJ databases">
        <title>Section-level genome sequencing and comparative genomics of Aspergillus sections Usti and Cavernicolus.</title>
        <authorList>
            <consortium name="Lawrence Berkeley National Laboratory"/>
            <person name="Nybo J.L."/>
            <person name="Vesth T.C."/>
            <person name="Theobald S."/>
            <person name="Frisvad J.C."/>
            <person name="Larsen T.O."/>
            <person name="Kjaerboelling I."/>
            <person name="Rothschild-Mancinelli K."/>
            <person name="Lyhne E.K."/>
            <person name="Kogle M.E."/>
            <person name="Barry K."/>
            <person name="Clum A."/>
            <person name="Na H."/>
            <person name="Ledsgaard L."/>
            <person name="Lin J."/>
            <person name="Lipzen A."/>
            <person name="Kuo A."/>
            <person name="Riley R."/>
            <person name="Mondo S."/>
            <person name="LaButti K."/>
            <person name="Haridas S."/>
            <person name="Pangalinan J."/>
            <person name="Salamov A.A."/>
            <person name="Simmons B.A."/>
            <person name="Magnuson J.K."/>
            <person name="Chen J."/>
            <person name="Drula E."/>
            <person name="Henrissat B."/>
            <person name="Wiebenga A."/>
            <person name="Lubbers R.J."/>
            <person name="Gomes A.C."/>
            <person name="Macurrencykelacurrency M.R."/>
            <person name="Stajich J."/>
            <person name="Grigoriev I.V."/>
            <person name="Mortensen U.H."/>
            <person name="De vries R.P."/>
            <person name="Baker S.E."/>
            <person name="Andersen M.R."/>
        </authorList>
    </citation>
    <scope>NUCLEOTIDE SEQUENCE [LARGE SCALE GENOMIC DNA]</scope>
    <source>
        <strain evidence="3 4">CBS 756.74</strain>
    </source>
</reference>
<evidence type="ECO:0000256" key="1">
    <source>
        <dbReference type="PIRNR" id="PIRNR006386"/>
    </source>
</evidence>
<evidence type="ECO:0000313" key="3">
    <source>
        <dbReference type="EMBL" id="KAL2858896.1"/>
    </source>
</evidence>
<dbReference type="PIRSF" id="PIRSF006386">
    <property type="entry name" value="HCCAis_GSTk"/>
    <property type="match status" value="1"/>
</dbReference>
<dbReference type="EC" id="2.5.1.18" evidence="1"/>
<dbReference type="InterPro" id="IPR014440">
    <property type="entry name" value="HCCAis_GSTk"/>
</dbReference>
<accession>A0ABR4L3B4</accession>
<dbReference type="EMBL" id="JBFXLR010000004">
    <property type="protein sequence ID" value="KAL2858896.1"/>
    <property type="molecule type" value="Genomic_DNA"/>
</dbReference>
<dbReference type="Pfam" id="PF01323">
    <property type="entry name" value="DSBA"/>
    <property type="match status" value="1"/>
</dbReference>
<comment type="similarity">
    <text evidence="1">Belongs to the GST superfamily. Kappa family.</text>
</comment>
<keyword evidence="1" id="KW-0808">Transferase</keyword>
<organism evidence="3 4">
    <name type="scientific">Aspergillus pseudodeflectus</name>
    <dbReference type="NCBI Taxonomy" id="176178"/>
    <lineage>
        <taxon>Eukaryota</taxon>
        <taxon>Fungi</taxon>
        <taxon>Dikarya</taxon>
        <taxon>Ascomycota</taxon>
        <taxon>Pezizomycotina</taxon>
        <taxon>Eurotiomycetes</taxon>
        <taxon>Eurotiomycetidae</taxon>
        <taxon>Eurotiales</taxon>
        <taxon>Aspergillaceae</taxon>
        <taxon>Aspergillus</taxon>
        <taxon>Aspergillus subgen. Nidulantes</taxon>
    </lineage>
</organism>
<evidence type="ECO:0000313" key="4">
    <source>
        <dbReference type="Proteomes" id="UP001610444"/>
    </source>
</evidence>
<gene>
    <name evidence="3" type="ORF">BJX68DRAFT_143736</name>
</gene>
<dbReference type="GeneID" id="98151690"/>
<protein>
    <recommendedName>
        <fullName evidence="1">Glutathione S-transferase kappa</fullName>
        <ecNumber evidence="1">2.5.1.18</ecNumber>
    </recommendedName>
</protein>